<feature type="region of interest" description="Disordered" evidence="1">
    <location>
        <begin position="1"/>
        <end position="24"/>
    </location>
</feature>
<organism evidence="2 3">
    <name type="scientific">Mycena metata</name>
    <dbReference type="NCBI Taxonomy" id="1033252"/>
    <lineage>
        <taxon>Eukaryota</taxon>
        <taxon>Fungi</taxon>
        <taxon>Dikarya</taxon>
        <taxon>Basidiomycota</taxon>
        <taxon>Agaricomycotina</taxon>
        <taxon>Agaricomycetes</taxon>
        <taxon>Agaricomycetidae</taxon>
        <taxon>Agaricales</taxon>
        <taxon>Marasmiineae</taxon>
        <taxon>Mycenaceae</taxon>
        <taxon>Mycena</taxon>
    </lineage>
</organism>
<dbReference type="EMBL" id="JARKIB010000276">
    <property type="protein sequence ID" value="KAJ7717458.1"/>
    <property type="molecule type" value="Genomic_DNA"/>
</dbReference>
<proteinExistence type="predicted"/>
<feature type="region of interest" description="Disordered" evidence="1">
    <location>
        <begin position="258"/>
        <end position="282"/>
    </location>
</feature>
<feature type="region of interest" description="Disordered" evidence="1">
    <location>
        <begin position="73"/>
        <end position="104"/>
    </location>
</feature>
<feature type="compositionally biased region" description="Polar residues" evidence="1">
    <location>
        <begin position="270"/>
        <end position="282"/>
    </location>
</feature>
<keyword evidence="3" id="KW-1185">Reference proteome</keyword>
<comment type="caution">
    <text evidence="2">The sequence shown here is derived from an EMBL/GenBank/DDBJ whole genome shotgun (WGS) entry which is preliminary data.</text>
</comment>
<gene>
    <name evidence="2" type="ORF">B0H16DRAFT_1700975</name>
</gene>
<sequence length="282" mass="30370">MGVEDDLPPSSPPPPINSPPYSSFTRGLDFASGSVLQFADGLGEFESPGAFDFASGSLIPQLMSTPYQFNHGNTLDSPSFTPGPSAFSTPMPPAHVSTLDPSGEDDRYRTVTCDLCFLPVKCYKKFLGPLQTHRNSHPCKTKQAQIAQAKERAAAAATLAAYQPQPSPAEQRLAPLSFGTPVQRSNASDSTFLRGRALARSQRRACLISRSRFWDESSNKPVDLSQPFALALAISREEMLALGVTIGTREAPLASTLAPVPRRGEKRTLTDASGSTSTRRRT</sequence>
<reference evidence="2" key="1">
    <citation type="submission" date="2023-03" db="EMBL/GenBank/DDBJ databases">
        <title>Massive genome expansion in bonnet fungi (Mycena s.s.) driven by repeated elements and novel gene families across ecological guilds.</title>
        <authorList>
            <consortium name="Lawrence Berkeley National Laboratory"/>
            <person name="Harder C.B."/>
            <person name="Miyauchi S."/>
            <person name="Viragh M."/>
            <person name="Kuo A."/>
            <person name="Thoen E."/>
            <person name="Andreopoulos B."/>
            <person name="Lu D."/>
            <person name="Skrede I."/>
            <person name="Drula E."/>
            <person name="Henrissat B."/>
            <person name="Morin E."/>
            <person name="Kohler A."/>
            <person name="Barry K."/>
            <person name="LaButti K."/>
            <person name="Morin E."/>
            <person name="Salamov A."/>
            <person name="Lipzen A."/>
            <person name="Mereny Z."/>
            <person name="Hegedus B."/>
            <person name="Baldrian P."/>
            <person name="Stursova M."/>
            <person name="Weitz H."/>
            <person name="Taylor A."/>
            <person name="Grigoriev I.V."/>
            <person name="Nagy L.G."/>
            <person name="Martin F."/>
            <person name="Kauserud H."/>
        </authorList>
    </citation>
    <scope>NUCLEOTIDE SEQUENCE</scope>
    <source>
        <strain evidence="2">CBHHK182m</strain>
    </source>
</reference>
<name>A0AAD7HD29_9AGAR</name>
<dbReference type="Proteomes" id="UP001215598">
    <property type="component" value="Unassembled WGS sequence"/>
</dbReference>
<protein>
    <submittedName>
        <fullName evidence="2">Uncharacterized protein</fullName>
    </submittedName>
</protein>
<accession>A0AAD7HD29</accession>
<dbReference type="AlphaFoldDB" id="A0AAD7HD29"/>
<evidence type="ECO:0000313" key="2">
    <source>
        <dbReference type="EMBL" id="KAJ7717458.1"/>
    </source>
</evidence>
<evidence type="ECO:0000256" key="1">
    <source>
        <dbReference type="SAM" id="MobiDB-lite"/>
    </source>
</evidence>
<feature type="compositionally biased region" description="Polar residues" evidence="1">
    <location>
        <begin position="73"/>
        <end position="88"/>
    </location>
</feature>
<evidence type="ECO:0000313" key="3">
    <source>
        <dbReference type="Proteomes" id="UP001215598"/>
    </source>
</evidence>
<feature type="compositionally biased region" description="Pro residues" evidence="1">
    <location>
        <begin position="9"/>
        <end position="18"/>
    </location>
</feature>